<evidence type="ECO:0000313" key="3">
    <source>
        <dbReference type="Proteomes" id="UP000318687"/>
    </source>
</evidence>
<accession>A0A514TYX6</accession>
<dbReference type="EMBL" id="MN096362">
    <property type="protein sequence ID" value="QDK01896.1"/>
    <property type="molecule type" value="Genomic_DNA"/>
</dbReference>
<organism evidence="2 3">
    <name type="scientific">Arthrobacter phage Vibaki</name>
    <dbReference type="NCBI Taxonomy" id="2593333"/>
    <lineage>
        <taxon>Viruses</taxon>
        <taxon>Duplodnaviria</taxon>
        <taxon>Heunggongvirae</taxon>
        <taxon>Uroviricota</taxon>
        <taxon>Caudoviricetes</taxon>
        <taxon>Berryhillviridae</taxon>
        <taxon>Vibakivirus</taxon>
        <taxon>Vibakivirus vibaki</taxon>
    </lineage>
</organism>
<dbReference type="KEGG" id="vg:55813331"/>
<name>A0A514TYX6_9CAUD</name>
<keyword evidence="3" id="KW-1185">Reference proteome</keyword>
<evidence type="ECO:0000256" key="1">
    <source>
        <dbReference type="SAM" id="MobiDB-lite"/>
    </source>
</evidence>
<reference evidence="2 3" key="1">
    <citation type="submission" date="2019-06" db="EMBL/GenBank/DDBJ databases">
        <authorList>
            <person name="Alexander J."/>
            <person name="Ertsgaard D.J."/>
            <person name="Fields K.L."/>
            <person name="Fields S.B."/>
            <person name="Humphreys H."/>
            <person name="Kinneman J.E."/>
            <person name="Nelson N.D."/>
            <person name="Olakunle E.K."/>
            <person name="Reimer A.C."/>
            <person name="Robertson C."/>
            <person name="Ross G.V."/>
            <person name="Bonilla J.A."/>
            <person name="Klyczek K."/>
            <person name="Garlena R.A."/>
            <person name="Russell D.A."/>
            <person name="Pope W.H."/>
            <person name="Jacobs-Sera D."/>
            <person name="Hatfull G.F."/>
        </authorList>
    </citation>
    <scope>NUCLEOTIDE SEQUENCE [LARGE SCALE GENOMIC DNA]</scope>
</reference>
<protein>
    <submittedName>
        <fullName evidence="2">Uncharacterized protein</fullName>
    </submittedName>
</protein>
<sequence length="78" mass="8248">MSAKTRLHNPGQFEQVIDYAGHVLAGGESRVVAPDAFTDQLIERGVILAATPEPSPIRGRIKPPKPTNADGETKGNAS</sequence>
<evidence type="ECO:0000313" key="2">
    <source>
        <dbReference type="EMBL" id="QDK01896.1"/>
    </source>
</evidence>
<dbReference type="RefSeq" id="YP_009883992.1">
    <property type="nucleotide sequence ID" value="NC_049465.1"/>
</dbReference>
<feature type="region of interest" description="Disordered" evidence="1">
    <location>
        <begin position="52"/>
        <end position="78"/>
    </location>
</feature>
<dbReference type="Proteomes" id="UP000318687">
    <property type="component" value="Segment"/>
</dbReference>
<dbReference type="GeneID" id="55813331"/>
<proteinExistence type="predicted"/>
<gene>
    <name evidence="2" type="primary">15</name>
    <name evidence="2" type="ORF">SEA_VIBAKI_15</name>
</gene>